<keyword evidence="2" id="KW-0472">Membrane</keyword>
<sequence length="516" mass="56307">MKKLSKAILIVFGTVLALVVAIVFGVNLYIQSPAVQARIQEEISRSLRLPLKITNTSVTPWSDLRITGITIPNGDSNLLEAASFNARYRLLPVFSGKLIIYNMSVDSPKLVWPQNEDGKWELPKPGQAVAKSAVVATATPEAAPPVIAPVEPKSQEPKPKKKSGFQVIVEGFEIKHGNVELLDYAQHKVASFTDVHMLYTTLTPERIEGVAEISRIVWSEIFTFENVRFPFNYTADVVDLPQITATFGGGPVSSSFNLQSSAPKSPFTFAAKFDAVDVARVAKEASWGEGHASGVLAGSVDFHGNFPRFLRAEGTAHLTLANGRFQELSYFEMIGNALQIKQLSDLRLKASSADARIADEKINFDSLILDASDLQLTAKGLARFDGKLQLTARLSAQNALIKQLPGLVRDNFVAGEGDTRYIDFNITGKAEKPKTDLLDKIVGQKLESQFDELVNGLFGTKKKKDDEKKEPEKAKDDTRKSDKKKKKKDDAAAEEAKKAEAGKPSTPNPAPASAAQ</sequence>
<name>D2DXT8_9BACT</name>
<dbReference type="AlphaFoldDB" id="D2DXT8"/>
<dbReference type="Pfam" id="PF05170">
    <property type="entry name" value="AsmA"/>
    <property type="match status" value="1"/>
</dbReference>
<dbReference type="EMBL" id="FJ872373">
    <property type="protein sequence ID" value="ACO70911.1"/>
    <property type="molecule type" value="Genomic_DNA"/>
</dbReference>
<evidence type="ECO:0000256" key="1">
    <source>
        <dbReference type="SAM" id="MobiDB-lite"/>
    </source>
</evidence>
<organism evidence="4">
    <name type="scientific">uncultured Verrucomicrobiota bacterium</name>
    <dbReference type="NCBI Taxonomy" id="156588"/>
    <lineage>
        <taxon>Bacteria</taxon>
        <taxon>Pseudomonadati</taxon>
        <taxon>Verrucomicrobiota</taxon>
        <taxon>environmental samples</taxon>
    </lineage>
</organism>
<evidence type="ECO:0000256" key="2">
    <source>
        <dbReference type="SAM" id="Phobius"/>
    </source>
</evidence>
<dbReference type="PANTHER" id="PTHR30441">
    <property type="entry name" value="DUF748 DOMAIN-CONTAINING PROTEIN"/>
    <property type="match status" value="1"/>
</dbReference>
<evidence type="ECO:0000259" key="3">
    <source>
        <dbReference type="Pfam" id="PF05170"/>
    </source>
</evidence>
<accession>D2DXT8</accession>
<keyword evidence="2" id="KW-1133">Transmembrane helix</keyword>
<dbReference type="InterPro" id="IPR052894">
    <property type="entry name" value="AsmA-related"/>
</dbReference>
<keyword evidence="2" id="KW-0812">Transmembrane</keyword>
<feature type="region of interest" description="Disordered" evidence="1">
    <location>
        <begin position="460"/>
        <end position="516"/>
    </location>
</feature>
<feature type="domain" description="AsmA" evidence="3">
    <location>
        <begin position="1"/>
        <end position="256"/>
    </location>
</feature>
<protein>
    <recommendedName>
        <fullName evidence="3">AsmA domain-containing protein</fullName>
    </recommendedName>
</protein>
<evidence type="ECO:0000313" key="4">
    <source>
        <dbReference type="EMBL" id="ACO70911.1"/>
    </source>
</evidence>
<dbReference type="PANTHER" id="PTHR30441:SF4">
    <property type="entry name" value="PROTEIN ASMA"/>
    <property type="match status" value="1"/>
</dbReference>
<dbReference type="GO" id="GO:0005886">
    <property type="term" value="C:plasma membrane"/>
    <property type="evidence" value="ECO:0007669"/>
    <property type="project" value="TreeGrafter"/>
</dbReference>
<proteinExistence type="predicted"/>
<feature type="compositionally biased region" description="Basic and acidic residues" evidence="1">
    <location>
        <begin position="488"/>
        <end position="501"/>
    </location>
</feature>
<reference evidence="4" key="1">
    <citation type="journal article" date="2010" name="FEMS Microbiol. Ecol.">
        <title>Phylogenetic and metagenomic analysis of Verrucomicrobia in former agricultural grassland soil.</title>
        <authorList>
            <person name="Kielak A."/>
            <person name="Rodrigues J.L.M."/>
            <person name="Kuramae E.E."/>
            <person name="Chain P.S.G."/>
            <person name="van Veen J.A."/>
            <person name="Kowalchuk G.A."/>
        </authorList>
    </citation>
    <scope>NUCLEOTIDE SEQUENCE</scope>
</reference>
<feature type="compositionally biased region" description="Basic and acidic residues" evidence="1">
    <location>
        <begin position="463"/>
        <end position="480"/>
    </location>
</feature>
<feature type="transmembrane region" description="Helical" evidence="2">
    <location>
        <begin position="7"/>
        <end position="30"/>
    </location>
</feature>
<dbReference type="InterPro" id="IPR007844">
    <property type="entry name" value="AsmA"/>
</dbReference>
<dbReference type="GO" id="GO:0090313">
    <property type="term" value="P:regulation of protein targeting to membrane"/>
    <property type="evidence" value="ECO:0007669"/>
    <property type="project" value="TreeGrafter"/>
</dbReference>